<name>A0ABX2RUN1_9ACTN</name>
<dbReference type="Proteomes" id="UP000631553">
    <property type="component" value="Unassembled WGS sequence"/>
</dbReference>
<accession>A0ABX2RUN1</accession>
<organism evidence="1 2">
    <name type="scientific">Micromonospora purpureochromogenes</name>
    <dbReference type="NCBI Taxonomy" id="47872"/>
    <lineage>
        <taxon>Bacteria</taxon>
        <taxon>Bacillati</taxon>
        <taxon>Actinomycetota</taxon>
        <taxon>Actinomycetes</taxon>
        <taxon>Micromonosporales</taxon>
        <taxon>Micromonosporaceae</taxon>
        <taxon>Micromonospora</taxon>
    </lineage>
</organism>
<dbReference type="EMBL" id="JACCCQ010000001">
    <property type="protein sequence ID" value="NYF59768.1"/>
    <property type="molecule type" value="Genomic_DNA"/>
</dbReference>
<dbReference type="RefSeq" id="WP_179805403.1">
    <property type="nucleotide sequence ID" value="NZ_JACCCQ010000001.1"/>
</dbReference>
<gene>
    <name evidence="1" type="ORF">HDA35_005599</name>
</gene>
<proteinExistence type="predicted"/>
<keyword evidence="2" id="KW-1185">Reference proteome</keyword>
<sequence length="91" mass="10091">MSSPTPAPLLREFIDIPERTSTSDFVLKLADRVADADATLRDYVVTDRLLGNFDEALGRVRSAVEGHASKAAYLRRRAAAVLREPVQFAYL</sequence>
<protein>
    <recommendedName>
        <fullName evidence="3">Histidinol dehydrogenase</fullName>
    </recommendedName>
</protein>
<evidence type="ECO:0000313" key="2">
    <source>
        <dbReference type="Proteomes" id="UP000631553"/>
    </source>
</evidence>
<comment type="caution">
    <text evidence="1">The sequence shown here is derived from an EMBL/GenBank/DDBJ whole genome shotgun (WGS) entry which is preliminary data.</text>
</comment>
<reference evidence="1 2" key="1">
    <citation type="submission" date="2020-07" db="EMBL/GenBank/DDBJ databases">
        <title>Sequencing the genomes of 1000 actinobacteria strains.</title>
        <authorList>
            <person name="Klenk H.-P."/>
        </authorList>
    </citation>
    <scope>NUCLEOTIDE SEQUENCE [LARGE SCALE GENOMIC DNA]</scope>
    <source>
        <strain evidence="1 2">DSM 43814</strain>
    </source>
</reference>
<evidence type="ECO:0008006" key="3">
    <source>
        <dbReference type="Google" id="ProtNLM"/>
    </source>
</evidence>
<evidence type="ECO:0000313" key="1">
    <source>
        <dbReference type="EMBL" id="NYF59768.1"/>
    </source>
</evidence>